<dbReference type="GO" id="GO:0008270">
    <property type="term" value="F:zinc ion binding"/>
    <property type="evidence" value="ECO:0007669"/>
    <property type="project" value="UniProtKB-KW"/>
</dbReference>
<dbReference type="EMBL" id="QEFC01002726">
    <property type="protein sequence ID" value="KAE9451097.1"/>
    <property type="molecule type" value="Genomic_DNA"/>
</dbReference>
<keyword evidence="1" id="KW-0862">Zinc</keyword>
<gene>
    <name evidence="3" type="ORF">C3L33_17023</name>
</gene>
<dbReference type="InterPro" id="IPR007853">
    <property type="entry name" value="Znf_DNL-typ"/>
</dbReference>
<feature type="non-terminal residue" evidence="3">
    <location>
        <position position="1"/>
    </location>
</feature>
<organism evidence="3 4">
    <name type="scientific">Rhododendron williamsianum</name>
    <dbReference type="NCBI Taxonomy" id="262921"/>
    <lineage>
        <taxon>Eukaryota</taxon>
        <taxon>Viridiplantae</taxon>
        <taxon>Streptophyta</taxon>
        <taxon>Embryophyta</taxon>
        <taxon>Tracheophyta</taxon>
        <taxon>Spermatophyta</taxon>
        <taxon>Magnoliopsida</taxon>
        <taxon>eudicotyledons</taxon>
        <taxon>Gunneridae</taxon>
        <taxon>Pentapetalae</taxon>
        <taxon>asterids</taxon>
        <taxon>Ericales</taxon>
        <taxon>Ericaceae</taxon>
        <taxon>Ericoideae</taxon>
        <taxon>Rhodoreae</taxon>
        <taxon>Rhododendron</taxon>
    </lineage>
</organism>
<dbReference type="PROSITE" id="PS51501">
    <property type="entry name" value="ZF_DNL"/>
    <property type="match status" value="1"/>
</dbReference>
<dbReference type="PANTHER" id="PTHR20922">
    <property type="entry name" value="DNL-TYPE ZINC FINGER PROTEIN"/>
    <property type="match status" value="1"/>
</dbReference>
<comment type="caution">
    <text evidence="3">The sequence shown here is derived from an EMBL/GenBank/DDBJ whole genome shotgun (WGS) entry which is preliminary data.</text>
</comment>
<evidence type="ECO:0000256" key="1">
    <source>
        <dbReference type="PROSITE-ProRule" id="PRU00834"/>
    </source>
</evidence>
<dbReference type="Pfam" id="PF05180">
    <property type="entry name" value="zf-DNL"/>
    <property type="match status" value="1"/>
</dbReference>
<name>A0A6A4L858_9ERIC</name>
<dbReference type="GO" id="GO:0030150">
    <property type="term" value="P:protein import into mitochondrial matrix"/>
    <property type="evidence" value="ECO:0007669"/>
    <property type="project" value="TreeGrafter"/>
</dbReference>
<feature type="domain" description="DNL-type" evidence="2">
    <location>
        <begin position="137"/>
        <end position="247"/>
    </location>
</feature>
<evidence type="ECO:0000313" key="4">
    <source>
        <dbReference type="Proteomes" id="UP000428333"/>
    </source>
</evidence>
<dbReference type="AlphaFoldDB" id="A0A6A4L858"/>
<dbReference type="GO" id="GO:0050821">
    <property type="term" value="P:protein stabilization"/>
    <property type="evidence" value="ECO:0007669"/>
    <property type="project" value="TreeGrafter"/>
</dbReference>
<reference evidence="3 4" key="1">
    <citation type="journal article" date="2019" name="Genome Biol. Evol.">
        <title>The Rhododendron genome and chromosomal organization provide insight into shared whole-genome duplications across the heath family (Ericaceae).</title>
        <authorList>
            <person name="Soza V.L."/>
            <person name="Lindsley D."/>
            <person name="Waalkes A."/>
            <person name="Ramage E."/>
            <person name="Patwardhan R.P."/>
            <person name="Burton J.N."/>
            <person name="Adey A."/>
            <person name="Kumar A."/>
            <person name="Qiu R."/>
            <person name="Shendure J."/>
            <person name="Hall B."/>
        </authorList>
    </citation>
    <scope>NUCLEOTIDE SEQUENCE [LARGE SCALE GENOMIC DNA]</scope>
    <source>
        <strain evidence="3">RSF 1966-606</strain>
    </source>
</reference>
<accession>A0A6A4L858</accession>
<keyword evidence="1" id="KW-0479">Metal-binding</keyword>
<dbReference type="PANTHER" id="PTHR20922:SF19">
    <property type="entry name" value="F24J5.3"/>
    <property type="match status" value="1"/>
</dbReference>
<evidence type="ECO:0000313" key="3">
    <source>
        <dbReference type="EMBL" id="KAE9451097.1"/>
    </source>
</evidence>
<sequence length="362" mass="35901">MAATQSLTFPGVHCLSSSTTTTTTTNTLRAYGPTCPFQRSNFFKPNSLHNSTLKPSRLSVSHKIGIVPTHVFRVPILCCLADNHVESVPSESPPTSATEDLKVTCDCLSVYLFELSFSSLHLTATFHFQEATIDLKLPRRSLLLHFTCNACGERSKKLINRVAYERGTVFVQCAGCQQHHKLIDNLGLVVEYDFREESGMDSNADQVLTKEVRKSSSVTYEFRDGDGASVVSIESVTVGGAGGLGTVGAGAGAGAGVGDSIGGGGGGGGGAGAGVGGVGTGASLAGAGDGDTCGGGKAGGNAGGGDATGGGGNGGGNAGGGTDGGTVGDGDVIGVVVVGGGVAGRLEGATGVVEEGGVADGA</sequence>
<keyword evidence="1" id="KW-0863">Zinc-finger</keyword>
<dbReference type="Proteomes" id="UP000428333">
    <property type="component" value="Linkage Group LG10"/>
</dbReference>
<keyword evidence="4" id="KW-1185">Reference proteome</keyword>
<dbReference type="GO" id="GO:0006457">
    <property type="term" value="P:protein folding"/>
    <property type="evidence" value="ECO:0007669"/>
    <property type="project" value="TreeGrafter"/>
</dbReference>
<evidence type="ECO:0000259" key="2">
    <source>
        <dbReference type="PROSITE" id="PS51501"/>
    </source>
</evidence>
<protein>
    <recommendedName>
        <fullName evidence="2">DNL-type domain-containing protein</fullName>
    </recommendedName>
</protein>
<dbReference type="GO" id="GO:0051087">
    <property type="term" value="F:protein-folding chaperone binding"/>
    <property type="evidence" value="ECO:0007669"/>
    <property type="project" value="TreeGrafter"/>
</dbReference>
<dbReference type="GO" id="GO:0005739">
    <property type="term" value="C:mitochondrion"/>
    <property type="evidence" value="ECO:0007669"/>
    <property type="project" value="TreeGrafter"/>
</dbReference>
<proteinExistence type="predicted"/>
<dbReference type="InterPro" id="IPR024158">
    <property type="entry name" value="Mt_import_TIM15"/>
</dbReference>
<dbReference type="OrthoDB" id="512667at2759"/>